<evidence type="ECO:0000313" key="2">
    <source>
        <dbReference type="Proteomes" id="UP001630127"/>
    </source>
</evidence>
<evidence type="ECO:0008006" key="3">
    <source>
        <dbReference type="Google" id="ProtNLM"/>
    </source>
</evidence>
<evidence type="ECO:0000313" key="1">
    <source>
        <dbReference type="EMBL" id="KAL3512875.1"/>
    </source>
</evidence>
<dbReference type="EMBL" id="JBJUIK010000011">
    <property type="protein sequence ID" value="KAL3512875.1"/>
    <property type="molecule type" value="Genomic_DNA"/>
</dbReference>
<name>A0ABD2Z3G5_9GENT</name>
<sequence length="276" mass="31713">MVVFGVDEEGNWKVNRFVKEHNHEMALEHEKHLLSSATSISEEKGNTLLMLVNSRISIMNAYSYLSKESGGVANSTSRSEGTNHILNGIGSKTTLLTKFVLEFERKIDELSQNEAEADFLCKNGRPPIQVKENSILQQAARHYTHKLYNFFENEFMGILASSIEVTRSNDIYYEANVTVQTKWGPTTSKIFLNLENLKRWSMEAKKRVNDKDQQQIFQMNGSGSQHFFTNHAMHFAYDIITRRVPHETKRNTVWNALEDMSALMDDVSKENEVIQK</sequence>
<dbReference type="AlphaFoldDB" id="A0ABD2Z3G5"/>
<comment type="caution">
    <text evidence="1">The sequence shown here is derived from an EMBL/GenBank/DDBJ whole genome shotgun (WGS) entry which is preliminary data.</text>
</comment>
<organism evidence="1 2">
    <name type="scientific">Cinchona calisaya</name>
    <dbReference type="NCBI Taxonomy" id="153742"/>
    <lineage>
        <taxon>Eukaryota</taxon>
        <taxon>Viridiplantae</taxon>
        <taxon>Streptophyta</taxon>
        <taxon>Embryophyta</taxon>
        <taxon>Tracheophyta</taxon>
        <taxon>Spermatophyta</taxon>
        <taxon>Magnoliopsida</taxon>
        <taxon>eudicotyledons</taxon>
        <taxon>Gunneridae</taxon>
        <taxon>Pentapetalae</taxon>
        <taxon>asterids</taxon>
        <taxon>lamiids</taxon>
        <taxon>Gentianales</taxon>
        <taxon>Rubiaceae</taxon>
        <taxon>Cinchonoideae</taxon>
        <taxon>Cinchoneae</taxon>
        <taxon>Cinchona</taxon>
    </lineage>
</organism>
<dbReference type="Proteomes" id="UP001630127">
    <property type="component" value="Unassembled WGS sequence"/>
</dbReference>
<gene>
    <name evidence="1" type="ORF">ACH5RR_025592</name>
</gene>
<dbReference type="PANTHER" id="PTHR47718">
    <property type="entry name" value="OS01G0519700 PROTEIN"/>
    <property type="match status" value="1"/>
</dbReference>
<reference evidence="1 2" key="1">
    <citation type="submission" date="2024-11" db="EMBL/GenBank/DDBJ databases">
        <title>A near-complete genome assembly of Cinchona calisaya.</title>
        <authorList>
            <person name="Lian D.C."/>
            <person name="Zhao X.W."/>
            <person name="Wei L."/>
        </authorList>
    </citation>
    <scope>NUCLEOTIDE SEQUENCE [LARGE SCALE GENOMIC DNA]</scope>
    <source>
        <tissue evidence="1">Nenye</tissue>
    </source>
</reference>
<accession>A0ABD2Z3G5</accession>
<proteinExistence type="predicted"/>
<dbReference type="PANTHER" id="PTHR47718:SF17">
    <property type="entry name" value="PROTEIN FAR1-RELATED SEQUENCE 5-LIKE"/>
    <property type="match status" value="1"/>
</dbReference>
<protein>
    <recommendedName>
        <fullName evidence="3">Protein FAR1-RELATED SEQUENCE</fullName>
    </recommendedName>
</protein>
<keyword evidence="2" id="KW-1185">Reference proteome</keyword>